<sequence length="194" mass="20961">MPETFRGPAIISCGQARDGKWKIEDVTLRPIGDEELVVQIVASGICHTDLVVGDQPDGAAPFVFYPRVLGHEGTLFYLDILHPVEEHIRRANPQRQNTGSGYVRAVGKNVTVASPGDPVLLSFTSCNTCRPCKMSRPSHCTTFDQGNFIGTKCYSTSADGDGSNPDIYGTFFGQSSFGKYTIAEQASVVNVKGL</sequence>
<dbReference type="EMBL" id="JAWDJW010008455">
    <property type="protein sequence ID" value="KAK3060587.1"/>
    <property type="molecule type" value="Genomic_DNA"/>
</dbReference>
<dbReference type="Proteomes" id="UP001186974">
    <property type="component" value="Unassembled WGS sequence"/>
</dbReference>
<comment type="caution">
    <text evidence="1">The sequence shown here is derived from an EMBL/GenBank/DDBJ whole genome shotgun (WGS) entry which is preliminary data.</text>
</comment>
<evidence type="ECO:0000313" key="1">
    <source>
        <dbReference type="EMBL" id="KAK3060587.1"/>
    </source>
</evidence>
<name>A0ACC3D2D6_9PEZI</name>
<proteinExistence type="predicted"/>
<evidence type="ECO:0000313" key="2">
    <source>
        <dbReference type="Proteomes" id="UP001186974"/>
    </source>
</evidence>
<accession>A0ACC3D2D6</accession>
<keyword evidence="2" id="KW-1185">Reference proteome</keyword>
<reference evidence="1" key="1">
    <citation type="submission" date="2024-09" db="EMBL/GenBank/DDBJ databases">
        <title>Black Yeasts Isolated from many extreme environments.</title>
        <authorList>
            <person name="Coleine C."/>
            <person name="Stajich J.E."/>
            <person name="Selbmann L."/>
        </authorList>
    </citation>
    <scope>NUCLEOTIDE SEQUENCE</scope>
    <source>
        <strain evidence="1">CCFEE 5737</strain>
    </source>
</reference>
<organism evidence="1 2">
    <name type="scientific">Coniosporium uncinatum</name>
    <dbReference type="NCBI Taxonomy" id="93489"/>
    <lineage>
        <taxon>Eukaryota</taxon>
        <taxon>Fungi</taxon>
        <taxon>Dikarya</taxon>
        <taxon>Ascomycota</taxon>
        <taxon>Pezizomycotina</taxon>
        <taxon>Dothideomycetes</taxon>
        <taxon>Dothideomycetes incertae sedis</taxon>
        <taxon>Coniosporium</taxon>
    </lineage>
</organism>
<feature type="non-terminal residue" evidence="1">
    <location>
        <position position="194"/>
    </location>
</feature>
<gene>
    <name evidence="1" type="ORF">LTS18_008214</name>
</gene>
<protein>
    <submittedName>
        <fullName evidence="1">Uncharacterized protein</fullName>
    </submittedName>
</protein>